<evidence type="ECO:0000259" key="7">
    <source>
        <dbReference type="Pfam" id="PF00263"/>
    </source>
</evidence>
<keyword evidence="3" id="KW-0472">Membrane</keyword>
<evidence type="ECO:0000256" key="6">
    <source>
        <dbReference type="SAM" id="SignalP"/>
    </source>
</evidence>
<dbReference type="InterPro" id="IPR050810">
    <property type="entry name" value="Bact_Secretion_Sys_Channel"/>
</dbReference>
<accession>A0A6M1RH76</accession>
<dbReference type="GO" id="GO:0015627">
    <property type="term" value="C:type II protein secretion system complex"/>
    <property type="evidence" value="ECO:0007669"/>
    <property type="project" value="TreeGrafter"/>
</dbReference>
<evidence type="ECO:0000256" key="5">
    <source>
        <dbReference type="SAM" id="MobiDB-lite"/>
    </source>
</evidence>
<comment type="subcellular location">
    <subcellularLocation>
        <location evidence="1">Membrane</location>
    </subcellularLocation>
</comment>
<protein>
    <recommendedName>
        <fullName evidence="7">Type II/III secretion system secretin-like domain-containing protein</fullName>
    </recommendedName>
</protein>
<dbReference type="InterPro" id="IPR001775">
    <property type="entry name" value="GspD/PilQ"/>
</dbReference>
<sequence length="374" mass="40695">MTQHNRTLRLLTAVMIAAMTWQLWGQAQPRATTRTTGAGLRTGTGGYPSPTSVGEAMVTADLESRRLIVVTDDETAEAISQVISNLDRPKPQVLIKVTFLEATYRDGLDFGIQGSRNRNIGRNTTMTVDQAFRALTGGPTSGAFNFGLLGSDWEVTLRAIAENGKLEVLSRPTILARNNQQATIVIGQQVPLITATRYDNFGNQINSITYENVGIILRVTPFITSDDMVEMIISPEISALSEQSVAIASGTNAAAAAPVINIRSADTVVVVPDGHTVVIGGLMQKSKMATQSKVPVLGDIPLLGNAFKRRVENDAKTELLIFLTPYIVKYPQDLVQVSDRERMNSETLPRAFNEPEIYRFLDTLPMKSDGPGPH</sequence>
<organism evidence="8 9">
    <name type="scientific">Limisphaera ngatamarikiensis</name>
    <dbReference type="NCBI Taxonomy" id="1324935"/>
    <lineage>
        <taxon>Bacteria</taxon>
        <taxon>Pseudomonadati</taxon>
        <taxon>Verrucomicrobiota</taxon>
        <taxon>Verrucomicrobiia</taxon>
        <taxon>Limisphaerales</taxon>
        <taxon>Limisphaeraceae</taxon>
        <taxon>Limisphaera</taxon>
    </lineage>
</organism>
<evidence type="ECO:0000256" key="2">
    <source>
        <dbReference type="ARBA" id="ARBA00022729"/>
    </source>
</evidence>
<dbReference type="PANTHER" id="PTHR30332:SF24">
    <property type="entry name" value="SECRETIN GSPD-RELATED"/>
    <property type="match status" value="1"/>
</dbReference>
<keyword evidence="9" id="KW-1185">Reference proteome</keyword>
<dbReference type="RefSeq" id="WP_165107423.1">
    <property type="nucleotide sequence ID" value="NZ_JAAKYA010000053.1"/>
</dbReference>
<dbReference type="Pfam" id="PF00263">
    <property type="entry name" value="Secretin"/>
    <property type="match status" value="1"/>
</dbReference>
<evidence type="ECO:0000256" key="3">
    <source>
        <dbReference type="ARBA" id="ARBA00023136"/>
    </source>
</evidence>
<feature type="region of interest" description="Disordered" evidence="5">
    <location>
        <begin position="32"/>
        <end position="52"/>
    </location>
</feature>
<comment type="caution">
    <text evidence="8">The sequence shown here is derived from an EMBL/GenBank/DDBJ whole genome shotgun (WGS) entry which is preliminary data.</text>
</comment>
<proteinExistence type="inferred from homology"/>
<dbReference type="EMBL" id="JAAKYA010000053">
    <property type="protein sequence ID" value="NGO39418.1"/>
    <property type="molecule type" value="Genomic_DNA"/>
</dbReference>
<reference evidence="8 9" key="1">
    <citation type="submission" date="2020-02" db="EMBL/GenBank/DDBJ databases">
        <title>Draft genome sequence of Limisphaera ngatamarikiensis NGM72.4T, a thermophilic Verrucomicrobia grouped in subdivision 3.</title>
        <authorList>
            <person name="Carere C.R."/>
            <person name="Steen J."/>
            <person name="Hugenholtz P."/>
            <person name="Stott M.B."/>
        </authorList>
    </citation>
    <scope>NUCLEOTIDE SEQUENCE [LARGE SCALE GENOMIC DNA]</scope>
    <source>
        <strain evidence="8 9">NGM72.4</strain>
    </source>
</reference>
<name>A0A6M1RH76_9BACT</name>
<dbReference type="AlphaFoldDB" id="A0A6M1RH76"/>
<dbReference type="Proteomes" id="UP000477311">
    <property type="component" value="Unassembled WGS sequence"/>
</dbReference>
<feature type="chain" id="PRO_5027042110" description="Type II/III secretion system secretin-like domain-containing protein" evidence="6">
    <location>
        <begin position="28"/>
        <end position="374"/>
    </location>
</feature>
<dbReference type="PANTHER" id="PTHR30332">
    <property type="entry name" value="PROBABLE GENERAL SECRETION PATHWAY PROTEIN D"/>
    <property type="match status" value="1"/>
</dbReference>
<dbReference type="GO" id="GO:0009306">
    <property type="term" value="P:protein secretion"/>
    <property type="evidence" value="ECO:0007669"/>
    <property type="project" value="InterPro"/>
</dbReference>
<dbReference type="GO" id="GO:0016020">
    <property type="term" value="C:membrane"/>
    <property type="evidence" value="ECO:0007669"/>
    <property type="project" value="UniProtKB-SubCell"/>
</dbReference>
<evidence type="ECO:0000313" key="9">
    <source>
        <dbReference type="Proteomes" id="UP000477311"/>
    </source>
</evidence>
<dbReference type="PRINTS" id="PR00811">
    <property type="entry name" value="BCTERIALGSPD"/>
</dbReference>
<evidence type="ECO:0000313" key="8">
    <source>
        <dbReference type="EMBL" id="NGO39418.1"/>
    </source>
</evidence>
<dbReference type="InterPro" id="IPR004846">
    <property type="entry name" value="T2SS/T3SS_dom"/>
</dbReference>
<evidence type="ECO:0000256" key="1">
    <source>
        <dbReference type="ARBA" id="ARBA00004370"/>
    </source>
</evidence>
<feature type="domain" description="Type II/III secretion system secretin-like" evidence="7">
    <location>
        <begin position="159"/>
        <end position="329"/>
    </location>
</feature>
<comment type="similarity">
    <text evidence="4">Belongs to the bacterial secretin family.</text>
</comment>
<gene>
    <name evidence="8" type="ORF">G4L39_08400</name>
</gene>
<keyword evidence="2 6" id="KW-0732">Signal</keyword>
<evidence type="ECO:0000256" key="4">
    <source>
        <dbReference type="RuleBase" id="RU004003"/>
    </source>
</evidence>
<feature type="signal peptide" evidence="6">
    <location>
        <begin position="1"/>
        <end position="27"/>
    </location>
</feature>